<gene>
    <name evidence="1" type="ORF">L3Q82_012270</name>
</gene>
<proteinExistence type="predicted"/>
<protein>
    <submittedName>
        <fullName evidence="1">Uncharacterized protein</fullName>
    </submittedName>
</protein>
<name>A0ACB8W4A0_9TELE</name>
<reference evidence="1" key="1">
    <citation type="submission" date="2022-04" db="EMBL/GenBank/DDBJ databases">
        <title>Jade perch genome.</title>
        <authorList>
            <person name="Chao B."/>
        </authorList>
    </citation>
    <scope>NUCLEOTIDE SEQUENCE</scope>
    <source>
        <strain evidence="1">CB-2022</strain>
    </source>
</reference>
<organism evidence="1 2">
    <name type="scientific">Scortum barcoo</name>
    <name type="common">barcoo grunter</name>
    <dbReference type="NCBI Taxonomy" id="214431"/>
    <lineage>
        <taxon>Eukaryota</taxon>
        <taxon>Metazoa</taxon>
        <taxon>Chordata</taxon>
        <taxon>Craniata</taxon>
        <taxon>Vertebrata</taxon>
        <taxon>Euteleostomi</taxon>
        <taxon>Actinopterygii</taxon>
        <taxon>Neopterygii</taxon>
        <taxon>Teleostei</taxon>
        <taxon>Neoteleostei</taxon>
        <taxon>Acanthomorphata</taxon>
        <taxon>Eupercaria</taxon>
        <taxon>Centrarchiformes</taxon>
        <taxon>Terapontoidei</taxon>
        <taxon>Terapontidae</taxon>
        <taxon>Scortum</taxon>
    </lineage>
</organism>
<evidence type="ECO:0000313" key="2">
    <source>
        <dbReference type="Proteomes" id="UP000831701"/>
    </source>
</evidence>
<accession>A0ACB8W4A0</accession>
<comment type="caution">
    <text evidence="1">The sequence shown here is derived from an EMBL/GenBank/DDBJ whole genome shotgun (WGS) entry which is preliminary data.</text>
</comment>
<sequence length="280" mass="30677">MRCAWVLAVSSSWPAGDPLVRGGWCPQRGRMVRIASALGLVMFSVALLILSLISYVSIKKDFLLSTPRYGPNGGSRLSMFHAGFRTTVLNQIKASTSRTYPADVVGNEVQEQVGSESQLVIHCFAVGAGDTTEFSVVMKSERPPRKPDLRKTGLTSMSLSPPPPPRLCSSQLAMKYLDPAFTPLTNALSEDLQNSSKWSYNHTAFIQLRSGAPGWMRAALGTLRLWCIAGSKSDSVPCGSRTPPGLPFLFFLFFLFIIFMDRISRRNMRSMVGEGSDSVT</sequence>
<evidence type="ECO:0000313" key="1">
    <source>
        <dbReference type="EMBL" id="KAI3362564.1"/>
    </source>
</evidence>
<dbReference type="EMBL" id="CM041545">
    <property type="protein sequence ID" value="KAI3362564.1"/>
    <property type="molecule type" value="Genomic_DNA"/>
</dbReference>
<dbReference type="Proteomes" id="UP000831701">
    <property type="component" value="Chromosome 15"/>
</dbReference>
<keyword evidence="2" id="KW-1185">Reference proteome</keyword>